<organism evidence="2 3">
    <name type="scientific">Andreesenia angusta</name>
    <dbReference type="NCBI Taxonomy" id="39480"/>
    <lineage>
        <taxon>Bacteria</taxon>
        <taxon>Bacillati</taxon>
        <taxon>Bacillota</taxon>
        <taxon>Tissierellia</taxon>
        <taxon>Tissierellales</taxon>
        <taxon>Gottschalkiaceae</taxon>
        <taxon>Andreesenia</taxon>
    </lineage>
</organism>
<comment type="caution">
    <text evidence="2">The sequence shown here is derived from an EMBL/GenBank/DDBJ whole genome shotgun (WGS) entry which is preliminary data.</text>
</comment>
<dbReference type="RefSeq" id="WP_071061088.1">
    <property type="nucleotide sequence ID" value="NZ_MKIE01000001.1"/>
</dbReference>
<protein>
    <recommendedName>
        <fullName evidence="1">HNH nuclease domain-containing protein</fullName>
    </recommendedName>
</protein>
<evidence type="ECO:0000313" key="2">
    <source>
        <dbReference type="EMBL" id="OHW63534.1"/>
    </source>
</evidence>
<gene>
    <name evidence="2" type="ORF">EUAN_03980</name>
</gene>
<feature type="domain" description="HNH nuclease" evidence="1">
    <location>
        <begin position="248"/>
        <end position="301"/>
    </location>
</feature>
<dbReference type="Gene3D" id="1.10.30.50">
    <property type="match status" value="1"/>
</dbReference>
<accession>A0A1S1VAI4</accession>
<proteinExistence type="predicted"/>
<dbReference type="Proteomes" id="UP000180254">
    <property type="component" value="Unassembled WGS sequence"/>
</dbReference>
<reference evidence="2 3" key="1">
    <citation type="submission" date="2016-09" db="EMBL/GenBank/DDBJ databases">
        <title>Genome sequence of Eubacterium angustum.</title>
        <authorList>
            <person name="Poehlein A."/>
            <person name="Daniel R."/>
        </authorList>
    </citation>
    <scope>NUCLEOTIDE SEQUENCE [LARGE SCALE GENOMIC DNA]</scope>
    <source>
        <strain evidence="2 3">DSM 1989</strain>
    </source>
</reference>
<evidence type="ECO:0000313" key="3">
    <source>
        <dbReference type="Proteomes" id="UP000180254"/>
    </source>
</evidence>
<keyword evidence="3" id="KW-1185">Reference proteome</keyword>
<dbReference type="EMBL" id="MKIE01000001">
    <property type="protein sequence ID" value="OHW63534.1"/>
    <property type="molecule type" value="Genomic_DNA"/>
</dbReference>
<dbReference type="Pfam" id="PF13395">
    <property type="entry name" value="HNH_4"/>
    <property type="match status" value="1"/>
</dbReference>
<evidence type="ECO:0000259" key="1">
    <source>
        <dbReference type="Pfam" id="PF13395"/>
    </source>
</evidence>
<dbReference type="AlphaFoldDB" id="A0A1S1VAI4"/>
<sequence>MNNLNNIPKSLKVDSRYLEQMLDMKNLTNSYKILWLYSIYKEVIRDKNEATVKKLISRMVGLAWHPVIYYKLNLGVQDKISDIVLYINDRLKVSREETEEYVYDFVLNSKDKELNKKLNKISLYVPYRLVRPFYDKHIKNRESFIGRKLNDYEINDYITELLNADNKPFYRIDKKDKKIIFGECWSEYIKDNQAIIQGWLNYKLIYYLQSKNPNTPSIPFKISPPAKRDLTKAKNYWKIIRSEIQIIDIYTNKLLDKTNFNNYGEISIDHFIPWSFVLHDELWNLIPTFKCVNSSKGNNLPDLKEYYDEFCELQYRAFTIARNSNKISSNHLEDYFNVNKELYNMDISDKNSKKIFIASLKDTITPLHKIANNQGYSSWSCKG</sequence>
<dbReference type="InterPro" id="IPR003615">
    <property type="entry name" value="HNH_nuc"/>
</dbReference>
<name>A0A1S1VAI4_9FIRM</name>